<dbReference type="OrthoDB" id="9808140at2"/>
<dbReference type="AlphaFoldDB" id="A0A5C0SBX4"/>
<gene>
    <name evidence="2" type="ORF">FQB35_03005</name>
</gene>
<evidence type="ECO:0000313" key="3">
    <source>
        <dbReference type="Proteomes" id="UP000324646"/>
    </source>
</evidence>
<dbReference type="GO" id="GO:0008757">
    <property type="term" value="F:S-adenosylmethionine-dependent methyltransferase activity"/>
    <property type="evidence" value="ECO:0007669"/>
    <property type="project" value="InterPro"/>
</dbReference>
<dbReference type="PANTHER" id="PTHR43591">
    <property type="entry name" value="METHYLTRANSFERASE"/>
    <property type="match status" value="1"/>
</dbReference>
<name>A0A5C0SBX4_CRATE</name>
<dbReference type="InterPro" id="IPR029063">
    <property type="entry name" value="SAM-dependent_MTases_sf"/>
</dbReference>
<dbReference type="GO" id="GO:0032259">
    <property type="term" value="P:methylation"/>
    <property type="evidence" value="ECO:0007669"/>
    <property type="project" value="UniProtKB-KW"/>
</dbReference>
<dbReference type="Gene3D" id="3.40.50.150">
    <property type="entry name" value="Vaccinia Virus protein VP39"/>
    <property type="match status" value="1"/>
</dbReference>
<dbReference type="KEGG" id="crs:FQB35_03005"/>
<keyword evidence="3" id="KW-1185">Reference proteome</keyword>
<reference evidence="2 3" key="1">
    <citation type="submission" date="2019-07" db="EMBL/GenBank/DDBJ databases">
        <title>Complete genome of Crassaminicella thermophila SY095.</title>
        <authorList>
            <person name="Li X."/>
        </authorList>
    </citation>
    <scope>NUCLEOTIDE SEQUENCE [LARGE SCALE GENOMIC DNA]</scope>
    <source>
        <strain evidence="2 3">SY095</strain>
    </source>
</reference>
<feature type="domain" description="Methyltransferase type 11" evidence="1">
    <location>
        <begin position="51"/>
        <end position="146"/>
    </location>
</feature>
<evidence type="ECO:0000313" key="2">
    <source>
        <dbReference type="EMBL" id="QEK11422.1"/>
    </source>
</evidence>
<sequence>MGDIERIKKEKKFWEKIANKYDNQTGIKDRVMYKDLIEKIKNELNGQENVLEVACGTGIIALEIAKFSKKVIGIDISEKMIQIANSKLQKEEIYNVEFKIGDGYNINFKNNSFDIVLLCNVLHVVKDPTKLLKEAKRVLKDEGVIITSTDCYGKKDTLKAKFQYIFTIIANKIRIIPYLSWFREKDIINLIEECGFKIVDKAQFKYMGITGCYVKARK</sequence>
<keyword evidence="2" id="KW-0808">Transferase</keyword>
<proteinExistence type="predicted"/>
<evidence type="ECO:0000259" key="1">
    <source>
        <dbReference type="Pfam" id="PF08241"/>
    </source>
</evidence>
<organism evidence="2 3">
    <name type="scientific">Crassaminicella thermophila</name>
    <dbReference type="NCBI Taxonomy" id="2599308"/>
    <lineage>
        <taxon>Bacteria</taxon>
        <taxon>Bacillati</taxon>
        <taxon>Bacillota</taxon>
        <taxon>Clostridia</taxon>
        <taxon>Eubacteriales</taxon>
        <taxon>Clostridiaceae</taxon>
        <taxon>Crassaminicella</taxon>
    </lineage>
</organism>
<dbReference type="SUPFAM" id="SSF53335">
    <property type="entry name" value="S-adenosyl-L-methionine-dependent methyltransferases"/>
    <property type="match status" value="1"/>
</dbReference>
<keyword evidence="2" id="KW-0489">Methyltransferase</keyword>
<accession>A0A5C0SBX4</accession>
<dbReference type="Proteomes" id="UP000324646">
    <property type="component" value="Chromosome"/>
</dbReference>
<dbReference type="Pfam" id="PF08241">
    <property type="entry name" value="Methyltransf_11"/>
    <property type="match status" value="1"/>
</dbReference>
<protein>
    <submittedName>
        <fullName evidence="2">Class I SAM-dependent methyltransferase</fullName>
    </submittedName>
</protein>
<dbReference type="CDD" id="cd02440">
    <property type="entry name" value="AdoMet_MTases"/>
    <property type="match status" value="1"/>
</dbReference>
<dbReference type="EMBL" id="CP042243">
    <property type="protein sequence ID" value="QEK11422.1"/>
    <property type="molecule type" value="Genomic_DNA"/>
</dbReference>
<dbReference type="InterPro" id="IPR013216">
    <property type="entry name" value="Methyltransf_11"/>
</dbReference>